<gene>
    <name evidence="8" type="ORF">LMG28138_00553</name>
</gene>
<keyword evidence="2" id="KW-1003">Cell membrane</keyword>
<evidence type="ECO:0000256" key="3">
    <source>
        <dbReference type="ARBA" id="ARBA00022692"/>
    </source>
</evidence>
<keyword evidence="4 7" id="KW-1133">Transmembrane helix</keyword>
<dbReference type="AlphaFoldDB" id="A0A6S7AVG6"/>
<feature type="transmembrane region" description="Helical" evidence="7">
    <location>
        <begin position="236"/>
        <end position="255"/>
    </location>
</feature>
<keyword evidence="5 7" id="KW-0472">Membrane</keyword>
<evidence type="ECO:0000256" key="1">
    <source>
        <dbReference type="ARBA" id="ARBA00004651"/>
    </source>
</evidence>
<evidence type="ECO:0000256" key="6">
    <source>
        <dbReference type="SAM" id="MobiDB-lite"/>
    </source>
</evidence>
<evidence type="ECO:0000256" key="7">
    <source>
        <dbReference type="SAM" id="Phobius"/>
    </source>
</evidence>
<dbReference type="CDD" id="cd06581">
    <property type="entry name" value="TM_PBP1_LivM_like"/>
    <property type="match status" value="1"/>
</dbReference>
<organism evidence="8 9">
    <name type="scientific">Pararobbsia alpina</name>
    <dbReference type="NCBI Taxonomy" id="621374"/>
    <lineage>
        <taxon>Bacteria</taxon>
        <taxon>Pseudomonadati</taxon>
        <taxon>Pseudomonadota</taxon>
        <taxon>Betaproteobacteria</taxon>
        <taxon>Burkholderiales</taxon>
        <taxon>Burkholderiaceae</taxon>
        <taxon>Pararobbsia</taxon>
    </lineage>
</organism>
<feature type="transmembrane region" description="Helical" evidence="7">
    <location>
        <begin position="7"/>
        <end position="25"/>
    </location>
</feature>
<dbReference type="EMBL" id="CADIKM010000002">
    <property type="protein sequence ID" value="CAB3778683.1"/>
    <property type="molecule type" value="Genomic_DNA"/>
</dbReference>
<feature type="transmembrane region" description="Helical" evidence="7">
    <location>
        <begin position="203"/>
        <end position="230"/>
    </location>
</feature>
<feature type="transmembrane region" description="Helical" evidence="7">
    <location>
        <begin position="289"/>
        <end position="313"/>
    </location>
</feature>
<dbReference type="PANTHER" id="PTHR30482:SF17">
    <property type="entry name" value="ABC TRANSPORTER ATP-BINDING PROTEIN"/>
    <property type="match status" value="1"/>
</dbReference>
<feature type="transmembrane region" description="Helical" evidence="7">
    <location>
        <begin position="31"/>
        <end position="48"/>
    </location>
</feature>
<keyword evidence="9" id="KW-1185">Reference proteome</keyword>
<name>A0A6S7AVG6_9BURK</name>
<feature type="transmembrane region" description="Helical" evidence="7">
    <location>
        <begin position="87"/>
        <end position="107"/>
    </location>
</feature>
<feature type="transmembrane region" description="Helical" evidence="7">
    <location>
        <begin position="262"/>
        <end position="283"/>
    </location>
</feature>
<feature type="compositionally biased region" description="Polar residues" evidence="6">
    <location>
        <begin position="327"/>
        <end position="352"/>
    </location>
</feature>
<evidence type="ECO:0000313" key="8">
    <source>
        <dbReference type="EMBL" id="CAB3778683.1"/>
    </source>
</evidence>
<reference evidence="8 9" key="1">
    <citation type="submission" date="2020-04" db="EMBL/GenBank/DDBJ databases">
        <authorList>
            <person name="De Canck E."/>
        </authorList>
    </citation>
    <scope>NUCLEOTIDE SEQUENCE [LARGE SCALE GENOMIC DNA]</scope>
    <source>
        <strain evidence="8 9">LMG 28138</strain>
    </source>
</reference>
<keyword evidence="3 7" id="KW-0812">Transmembrane</keyword>
<protein>
    <submittedName>
        <fullName evidence="8">Uncharacterized protein</fullName>
    </submittedName>
</protein>
<accession>A0A6S7AVG6</accession>
<evidence type="ECO:0000256" key="4">
    <source>
        <dbReference type="ARBA" id="ARBA00022989"/>
    </source>
</evidence>
<comment type="subcellular location">
    <subcellularLocation>
        <location evidence="1">Cell membrane</location>
        <topology evidence="1">Multi-pass membrane protein</topology>
    </subcellularLocation>
</comment>
<evidence type="ECO:0000313" key="9">
    <source>
        <dbReference type="Proteomes" id="UP000494115"/>
    </source>
</evidence>
<dbReference type="InterPro" id="IPR001851">
    <property type="entry name" value="ABC_transp_permease"/>
</dbReference>
<feature type="transmembrane region" description="Helical" evidence="7">
    <location>
        <begin position="114"/>
        <end position="131"/>
    </location>
</feature>
<dbReference type="PANTHER" id="PTHR30482">
    <property type="entry name" value="HIGH-AFFINITY BRANCHED-CHAIN AMINO ACID TRANSPORT SYSTEM PERMEASE"/>
    <property type="match status" value="1"/>
</dbReference>
<dbReference type="Proteomes" id="UP000494115">
    <property type="component" value="Unassembled WGS sequence"/>
</dbReference>
<evidence type="ECO:0000256" key="2">
    <source>
        <dbReference type="ARBA" id="ARBA00022475"/>
    </source>
</evidence>
<feature type="transmembrane region" description="Helical" evidence="7">
    <location>
        <begin position="55"/>
        <end position="75"/>
    </location>
</feature>
<evidence type="ECO:0000256" key="5">
    <source>
        <dbReference type="ARBA" id="ARBA00023136"/>
    </source>
</evidence>
<dbReference type="Pfam" id="PF02653">
    <property type="entry name" value="BPD_transp_2"/>
    <property type="match status" value="1"/>
</dbReference>
<dbReference type="InterPro" id="IPR043428">
    <property type="entry name" value="LivM-like"/>
</dbReference>
<dbReference type="RefSeq" id="WP_175103111.1">
    <property type="nucleotide sequence ID" value="NZ_CADIKM010000002.1"/>
</dbReference>
<proteinExistence type="predicted"/>
<sequence length="352" mass="37174">MKKTSPSLRWVMLAALALAPLVLPVFWLQNILAKAAVFGIVALSLSFLNTYGGMVSMAQMAVAGLAAYAMAYTSINGSGLGVPLPWPLALLAALTVGTVFGALTGWIAARTRGVYLLMLTLAIGMGVFAFAQQNNELFNAFDGINGVAAPTLGHLKLNAPIPLYGLSVGLACLLLALVNYVVRTPFGLALQGLRDSDRRLAALGYQVTLHKVAAFALAGFIASVGGVLMLWYQGQIAPGSVGLAAATNILVIAVLGGLRRPAGAFAGALVFVLLQTFATDLFYRDRYNTLIGAVFLLVVLFLPTGVLGLTDLVPRLRRAIQTRKAGEQSSSIPSFNKTKNQETNENVPQNRL</sequence>
<dbReference type="GO" id="GO:0005886">
    <property type="term" value="C:plasma membrane"/>
    <property type="evidence" value="ECO:0007669"/>
    <property type="project" value="UniProtKB-SubCell"/>
</dbReference>
<feature type="region of interest" description="Disordered" evidence="6">
    <location>
        <begin position="324"/>
        <end position="352"/>
    </location>
</feature>
<feature type="transmembrane region" description="Helical" evidence="7">
    <location>
        <begin position="161"/>
        <end position="182"/>
    </location>
</feature>
<dbReference type="GO" id="GO:0015658">
    <property type="term" value="F:branched-chain amino acid transmembrane transporter activity"/>
    <property type="evidence" value="ECO:0007669"/>
    <property type="project" value="InterPro"/>
</dbReference>